<feature type="transmembrane region" description="Helical" evidence="1">
    <location>
        <begin position="142"/>
        <end position="165"/>
    </location>
</feature>
<feature type="transmembrane region" description="Helical" evidence="1">
    <location>
        <begin position="36"/>
        <end position="57"/>
    </location>
</feature>
<proteinExistence type="predicted"/>
<accession>A0ABP9P1U6</accession>
<dbReference type="EMBL" id="BAABIA010000003">
    <property type="protein sequence ID" value="GAA5139234.1"/>
    <property type="molecule type" value="Genomic_DNA"/>
</dbReference>
<feature type="transmembrane region" description="Helical" evidence="1">
    <location>
        <begin position="336"/>
        <end position="357"/>
    </location>
</feature>
<feature type="transmembrane region" description="Helical" evidence="1">
    <location>
        <begin position="107"/>
        <end position="130"/>
    </location>
</feature>
<organism evidence="2 3">
    <name type="scientific">Prosthecobacter algae</name>
    <dbReference type="NCBI Taxonomy" id="1144682"/>
    <lineage>
        <taxon>Bacteria</taxon>
        <taxon>Pseudomonadati</taxon>
        <taxon>Verrucomicrobiota</taxon>
        <taxon>Verrucomicrobiia</taxon>
        <taxon>Verrucomicrobiales</taxon>
        <taxon>Verrucomicrobiaceae</taxon>
        <taxon>Prosthecobacter</taxon>
    </lineage>
</organism>
<keyword evidence="1" id="KW-1133">Transmembrane helix</keyword>
<dbReference type="RefSeq" id="WP_345736186.1">
    <property type="nucleotide sequence ID" value="NZ_BAABIA010000003.1"/>
</dbReference>
<feature type="transmembrane region" description="Helical" evidence="1">
    <location>
        <begin position="364"/>
        <end position="383"/>
    </location>
</feature>
<feature type="transmembrane region" description="Helical" evidence="1">
    <location>
        <begin position="229"/>
        <end position="254"/>
    </location>
</feature>
<dbReference type="Proteomes" id="UP001499852">
    <property type="component" value="Unassembled WGS sequence"/>
</dbReference>
<reference evidence="3" key="1">
    <citation type="journal article" date="2019" name="Int. J. Syst. Evol. Microbiol.">
        <title>The Global Catalogue of Microorganisms (GCM) 10K type strain sequencing project: providing services to taxonomists for standard genome sequencing and annotation.</title>
        <authorList>
            <consortium name="The Broad Institute Genomics Platform"/>
            <consortium name="The Broad Institute Genome Sequencing Center for Infectious Disease"/>
            <person name="Wu L."/>
            <person name="Ma J."/>
        </authorList>
    </citation>
    <scope>NUCLEOTIDE SEQUENCE [LARGE SCALE GENOMIC DNA]</scope>
    <source>
        <strain evidence="3">JCM 18053</strain>
    </source>
</reference>
<keyword evidence="3" id="KW-1185">Reference proteome</keyword>
<feature type="transmembrane region" description="Helical" evidence="1">
    <location>
        <begin position="12"/>
        <end position="30"/>
    </location>
</feature>
<keyword evidence="1" id="KW-0472">Membrane</keyword>
<comment type="caution">
    <text evidence="2">The sequence shown here is derived from an EMBL/GenBank/DDBJ whole genome shotgun (WGS) entry which is preliminary data.</text>
</comment>
<feature type="transmembrane region" description="Helical" evidence="1">
    <location>
        <begin position="274"/>
        <end position="294"/>
    </location>
</feature>
<evidence type="ECO:0000256" key="1">
    <source>
        <dbReference type="SAM" id="Phobius"/>
    </source>
</evidence>
<feature type="transmembrane region" description="Helical" evidence="1">
    <location>
        <begin position="177"/>
        <end position="195"/>
    </location>
</feature>
<gene>
    <name evidence="2" type="ORF">GCM10023213_19570</name>
</gene>
<feature type="transmembrane region" description="Helical" evidence="1">
    <location>
        <begin position="306"/>
        <end position="330"/>
    </location>
</feature>
<sequence>MTRILLDYLNRWRWVWAAYILVIGSLAFFTRNLLSFPPLALALLHVDAGTGVLYTVRLQPVSRQEQDRVWWFISVCLPTLLSTPLLALGLLWQQAGHAQAPLPGLAAPWFSLIVVTLLGIGLSALMFLMWRFILPRKPETKVEWMVTVPCGALWGLLFPGFFMLRSQLPGTPAAVQPWQWIMLALIPPLVAFSFIQAGKVAQSRLKVTACTQSPTTTNASTPATGSGGLLLLLLTIHGRLLSLLLFFACTFWALRLWRGRTISAEDARQINDQLVITMMVVPAVVADWFSLRMLRSVPLSTRRLTLALLSVPIMLGLLAASQTALTGAIFSPNSSLGIECLNAALITAGVSAVLLTFNSYVGSSWRFVIMLLPISVMVAGIFAPDRSALWMSAVGSVMFLAAACFLQRGFWRAPSYYRPRRAFGIAAADSLGRP</sequence>
<name>A0ABP9P1U6_9BACT</name>
<feature type="transmembrane region" description="Helical" evidence="1">
    <location>
        <begin position="389"/>
        <end position="411"/>
    </location>
</feature>
<keyword evidence="1" id="KW-0812">Transmembrane</keyword>
<protein>
    <submittedName>
        <fullName evidence="2">Uncharacterized protein</fullName>
    </submittedName>
</protein>
<evidence type="ECO:0000313" key="3">
    <source>
        <dbReference type="Proteomes" id="UP001499852"/>
    </source>
</evidence>
<feature type="transmembrane region" description="Helical" evidence="1">
    <location>
        <begin position="69"/>
        <end position="92"/>
    </location>
</feature>
<evidence type="ECO:0000313" key="2">
    <source>
        <dbReference type="EMBL" id="GAA5139234.1"/>
    </source>
</evidence>